<gene>
    <name evidence="2" type="ORF">GCM10010371_60380</name>
</gene>
<reference evidence="2" key="1">
    <citation type="journal article" date="2014" name="Int. J. Syst. Evol. Microbiol.">
        <title>Complete genome sequence of Corynebacterium casei LMG S-19264T (=DSM 44701T), isolated from a smear-ripened cheese.</title>
        <authorList>
            <consortium name="US DOE Joint Genome Institute (JGI-PGF)"/>
            <person name="Walter F."/>
            <person name="Albersmeier A."/>
            <person name="Kalinowski J."/>
            <person name="Ruckert C."/>
        </authorList>
    </citation>
    <scope>NUCLEOTIDE SEQUENCE</scope>
    <source>
        <strain evidence="2">JCM 4834</strain>
    </source>
</reference>
<sequence length="155" mass="16883">MFRSAPGAATPQPAARGHRRSRRGGIVRRLRRRIRAYRDVELLSSRLPGDAGTGEASLLLVHIRKVVGEVRYRICPTCADAVITGVEIDDRFHGTGLDTRALSHLRSRHPGVAWRSTLSRRTTRDLLRLMRIPASAGDSPCAHARALAAPGVPGA</sequence>
<dbReference type="EMBL" id="BMVX01000032">
    <property type="protein sequence ID" value="GGZ92466.1"/>
    <property type="molecule type" value="Genomic_DNA"/>
</dbReference>
<reference evidence="2" key="2">
    <citation type="submission" date="2020-09" db="EMBL/GenBank/DDBJ databases">
        <authorList>
            <person name="Sun Q."/>
            <person name="Ohkuma M."/>
        </authorList>
    </citation>
    <scope>NUCLEOTIDE SEQUENCE</scope>
    <source>
        <strain evidence="2">JCM 4834</strain>
    </source>
</reference>
<proteinExistence type="predicted"/>
<accession>A0A918RA44</accession>
<evidence type="ECO:0000256" key="1">
    <source>
        <dbReference type="SAM" id="MobiDB-lite"/>
    </source>
</evidence>
<dbReference type="Proteomes" id="UP000634660">
    <property type="component" value="Unassembled WGS sequence"/>
</dbReference>
<comment type="caution">
    <text evidence="2">The sequence shown here is derived from an EMBL/GenBank/DDBJ whole genome shotgun (WGS) entry which is preliminary data.</text>
</comment>
<name>A0A918RA44_9ACTN</name>
<dbReference type="AlphaFoldDB" id="A0A918RA44"/>
<evidence type="ECO:0000313" key="2">
    <source>
        <dbReference type="EMBL" id="GGZ92466.1"/>
    </source>
</evidence>
<organism evidence="2 3">
    <name type="scientific">Streptomyces subrutilus</name>
    <dbReference type="NCBI Taxonomy" id="36818"/>
    <lineage>
        <taxon>Bacteria</taxon>
        <taxon>Bacillati</taxon>
        <taxon>Actinomycetota</taxon>
        <taxon>Actinomycetes</taxon>
        <taxon>Kitasatosporales</taxon>
        <taxon>Streptomycetaceae</taxon>
        <taxon>Streptomyces</taxon>
    </lineage>
</organism>
<evidence type="ECO:0000313" key="3">
    <source>
        <dbReference type="Proteomes" id="UP000634660"/>
    </source>
</evidence>
<protein>
    <submittedName>
        <fullName evidence="2">Uncharacterized protein</fullName>
    </submittedName>
</protein>
<feature type="region of interest" description="Disordered" evidence="1">
    <location>
        <begin position="1"/>
        <end position="23"/>
    </location>
</feature>